<dbReference type="InterPro" id="IPR004026">
    <property type="entry name" value="Ada_DNA_repair_Zn-bd"/>
</dbReference>
<evidence type="ECO:0000313" key="5">
    <source>
        <dbReference type="EMBL" id="MFC5896814.1"/>
    </source>
</evidence>
<dbReference type="InterPro" id="IPR036217">
    <property type="entry name" value="MethylDNA_cys_MeTrfase_DNAb"/>
</dbReference>
<evidence type="ECO:0000256" key="2">
    <source>
        <dbReference type="ARBA" id="ARBA00023159"/>
    </source>
</evidence>
<proteinExistence type="predicted"/>
<name>A0ABW1FUG7_9ACTN</name>
<dbReference type="InterPro" id="IPR014048">
    <property type="entry name" value="MethylDNA_cys_MeTrfase_DNA-bd"/>
</dbReference>
<dbReference type="RefSeq" id="WP_345086749.1">
    <property type="nucleotide sequence ID" value="NZ_BAAAWG010000012.1"/>
</dbReference>
<evidence type="ECO:0000256" key="1">
    <source>
        <dbReference type="ARBA" id="ARBA00022763"/>
    </source>
</evidence>
<keyword evidence="2" id="KW-0010">Activator</keyword>
<dbReference type="Pfam" id="PF02805">
    <property type="entry name" value="Ada_Zn_binding"/>
    <property type="match status" value="1"/>
</dbReference>
<evidence type="ECO:0000259" key="3">
    <source>
        <dbReference type="Pfam" id="PF01035"/>
    </source>
</evidence>
<dbReference type="SUPFAM" id="SSF46767">
    <property type="entry name" value="Methylated DNA-protein cysteine methyltransferase, C-terminal domain"/>
    <property type="match status" value="1"/>
</dbReference>
<dbReference type="Proteomes" id="UP001596241">
    <property type="component" value="Unassembled WGS sequence"/>
</dbReference>
<organism evidence="5 6">
    <name type="scientific">Streptomyces ramulosus</name>
    <dbReference type="NCBI Taxonomy" id="47762"/>
    <lineage>
        <taxon>Bacteria</taxon>
        <taxon>Bacillati</taxon>
        <taxon>Actinomycetota</taxon>
        <taxon>Actinomycetes</taxon>
        <taxon>Kitasatosporales</taxon>
        <taxon>Streptomycetaceae</taxon>
        <taxon>Streptomyces</taxon>
    </lineage>
</organism>
<dbReference type="Pfam" id="PF01035">
    <property type="entry name" value="DNA_binding_1"/>
    <property type="match status" value="1"/>
</dbReference>
<dbReference type="Gene3D" id="1.10.10.10">
    <property type="entry name" value="Winged helix-like DNA-binding domain superfamily/Winged helix DNA-binding domain"/>
    <property type="match status" value="1"/>
</dbReference>
<feature type="domain" description="Ada DNA repair metal-binding" evidence="4">
    <location>
        <begin position="215"/>
        <end position="265"/>
    </location>
</feature>
<evidence type="ECO:0000313" key="6">
    <source>
        <dbReference type="Proteomes" id="UP001596241"/>
    </source>
</evidence>
<gene>
    <name evidence="5" type="ORF">ACFP3M_28845</name>
</gene>
<protein>
    <submittedName>
        <fullName evidence="5">Ada metal-binding domain-containing protein</fullName>
    </submittedName>
</protein>
<dbReference type="EMBL" id="JBHSPW010000017">
    <property type="protein sequence ID" value="MFC5896814.1"/>
    <property type="molecule type" value="Genomic_DNA"/>
</dbReference>
<keyword evidence="6" id="KW-1185">Reference proteome</keyword>
<dbReference type="SUPFAM" id="SSF57884">
    <property type="entry name" value="Ada DNA repair protein, N-terminal domain (N-Ada 10)"/>
    <property type="match status" value="1"/>
</dbReference>
<sequence length="268" mass="28408">MNRGGEWTSQPEGRVETALAGLAGPAPGDFAARVLQRVGVPRDRYDTYLHLDAPAGGLYVAYGVESVTGSALGGTLPGPRAFEEAHLARTGRSAIPTTRPLPGLRTALRTGRTKNLRIDLPELTEAERAALDAVRTIPRGQLRPLAWVAREAGLAGSAAVTEALVVNPVPLLIPCHRVTFDDGGPCDLRYGPIVGAALRDAEGIDDDLVGLARSGTVFLGSDTTRIYCHPTCAHARRIARSHQVPFRSARAAHEAGYRACKSCRPIAA</sequence>
<reference evidence="6" key="1">
    <citation type="journal article" date="2019" name="Int. J. Syst. Evol. Microbiol.">
        <title>The Global Catalogue of Microorganisms (GCM) 10K type strain sequencing project: providing services to taxonomists for standard genome sequencing and annotation.</title>
        <authorList>
            <consortium name="The Broad Institute Genomics Platform"/>
            <consortium name="The Broad Institute Genome Sequencing Center for Infectious Disease"/>
            <person name="Wu L."/>
            <person name="Ma J."/>
        </authorList>
    </citation>
    <scope>NUCLEOTIDE SEQUENCE [LARGE SCALE GENOMIC DNA]</scope>
    <source>
        <strain evidence="6">CGMCC 1.15809</strain>
    </source>
</reference>
<dbReference type="Gene3D" id="3.40.10.10">
    <property type="entry name" value="DNA Methylphosphotriester Repair Domain"/>
    <property type="match status" value="1"/>
</dbReference>
<accession>A0ABW1FUG7</accession>
<dbReference type="InterPro" id="IPR035451">
    <property type="entry name" value="Ada-like_dom_sf"/>
</dbReference>
<keyword evidence="1" id="KW-0227">DNA damage</keyword>
<dbReference type="InterPro" id="IPR036388">
    <property type="entry name" value="WH-like_DNA-bd_sf"/>
</dbReference>
<comment type="caution">
    <text evidence="5">The sequence shown here is derived from an EMBL/GenBank/DDBJ whole genome shotgun (WGS) entry which is preliminary data.</text>
</comment>
<dbReference type="CDD" id="cd06445">
    <property type="entry name" value="ATase"/>
    <property type="match status" value="1"/>
</dbReference>
<feature type="domain" description="Methylated-DNA-[protein]-cysteine S-methyltransferase DNA binding" evidence="3">
    <location>
        <begin position="127"/>
        <end position="203"/>
    </location>
</feature>
<evidence type="ECO:0000259" key="4">
    <source>
        <dbReference type="Pfam" id="PF02805"/>
    </source>
</evidence>